<protein>
    <submittedName>
        <fullName evidence="1">Uncharacterized protein</fullName>
    </submittedName>
</protein>
<gene>
    <name evidence="1" type="ORF">PR048_001865</name>
</gene>
<reference evidence="1 2" key="1">
    <citation type="submission" date="2023-02" db="EMBL/GenBank/DDBJ databases">
        <title>LHISI_Scaffold_Assembly.</title>
        <authorList>
            <person name="Stuart O.P."/>
            <person name="Cleave R."/>
            <person name="Magrath M.J.L."/>
            <person name="Mikheyev A.S."/>
        </authorList>
    </citation>
    <scope>NUCLEOTIDE SEQUENCE [LARGE SCALE GENOMIC DNA]</scope>
    <source>
        <strain evidence="1">Daus_M_001</strain>
        <tissue evidence="1">Leg muscle</tissue>
    </source>
</reference>
<comment type="caution">
    <text evidence="1">The sequence shown here is derived from an EMBL/GenBank/DDBJ whole genome shotgun (WGS) entry which is preliminary data.</text>
</comment>
<dbReference type="EMBL" id="JARBHB010000001">
    <property type="protein sequence ID" value="KAJ8896521.1"/>
    <property type="molecule type" value="Genomic_DNA"/>
</dbReference>
<accession>A0ABQ9IIN3</accession>
<organism evidence="1 2">
    <name type="scientific">Dryococelus australis</name>
    <dbReference type="NCBI Taxonomy" id="614101"/>
    <lineage>
        <taxon>Eukaryota</taxon>
        <taxon>Metazoa</taxon>
        <taxon>Ecdysozoa</taxon>
        <taxon>Arthropoda</taxon>
        <taxon>Hexapoda</taxon>
        <taxon>Insecta</taxon>
        <taxon>Pterygota</taxon>
        <taxon>Neoptera</taxon>
        <taxon>Polyneoptera</taxon>
        <taxon>Phasmatodea</taxon>
        <taxon>Verophasmatodea</taxon>
        <taxon>Anareolatae</taxon>
        <taxon>Phasmatidae</taxon>
        <taxon>Eurycanthinae</taxon>
        <taxon>Dryococelus</taxon>
    </lineage>
</organism>
<name>A0ABQ9IIN3_9NEOP</name>
<dbReference type="Proteomes" id="UP001159363">
    <property type="component" value="Chromosome 1"/>
</dbReference>
<keyword evidence="2" id="KW-1185">Reference proteome</keyword>
<sequence length="142" mass="16682">MWIVYRLVSGTQNTKSVPKDIVFEGVPQKYQVTCVMKLMDVLMPNDSQIEVSIENSYKIRIMRELPHMDNSLEFVMLELEQRHILEYCFQCLNCLMNFFLKYETLESSKYCISVQEKTQPHSVVQAVNIVTCSWENIQTTDN</sequence>
<evidence type="ECO:0000313" key="2">
    <source>
        <dbReference type="Proteomes" id="UP001159363"/>
    </source>
</evidence>
<evidence type="ECO:0000313" key="1">
    <source>
        <dbReference type="EMBL" id="KAJ8896521.1"/>
    </source>
</evidence>
<proteinExistence type="predicted"/>